<protein>
    <submittedName>
        <fullName evidence="1">Uncharacterized protein</fullName>
    </submittedName>
</protein>
<dbReference type="Proteomes" id="UP000887116">
    <property type="component" value="Unassembled WGS sequence"/>
</dbReference>
<evidence type="ECO:0000313" key="1">
    <source>
        <dbReference type="EMBL" id="GFR10659.1"/>
    </source>
</evidence>
<reference evidence="1" key="1">
    <citation type="submission" date="2020-07" db="EMBL/GenBank/DDBJ databases">
        <title>Multicomponent nature underlies the extraordinary mechanical properties of spider dragline silk.</title>
        <authorList>
            <person name="Kono N."/>
            <person name="Nakamura H."/>
            <person name="Mori M."/>
            <person name="Yoshida Y."/>
            <person name="Ohtoshi R."/>
            <person name="Malay A.D."/>
            <person name="Moran D.A.P."/>
            <person name="Tomita M."/>
            <person name="Numata K."/>
            <person name="Arakawa K."/>
        </authorList>
    </citation>
    <scope>NUCLEOTIDE SEQUENCE</scope>
</reference>
<comment type="caution">
    <text evidence="1">The sequence shown here is derived from an EMBL/GenBank/DDBJ whole genome shotgun (WGS) entry which is preliminary data.</text>
</comment>
<proteinExistence type="predicted"/>
<gene>
    <name evidence="1" type="primary">NCL1_51838</name>
    <name evidence="1" type="ORF">TNCT_29951</name>
</gene>
<organism evidence="1 2">
    <name type="scientific">Trichonephila clavata</name>
    <name type="common">Joro spider</name>
    <name type="synonym">Nephila clavata</name>
    <dbReference type="NCBI Taxonomy" id="2740835"/>
    <lineage>
        <taxon>Eukaryota</taxon>
        <taxon>Metazoa</taxon>
        <taxon>Ecdysozoa</taxon>
        <taxon>Arthropoda</taxon>
        <taxon>Chelicerata</taxon>
        <taxon>Arachnida</taxon>
        <taxon>Araneae</taxon>
        <taxon>Araneomorphae</taxon>
        <taxon>Entelegynae</taxon>
        <taxon>Araneoidea</taxon>
        <taxon>Nephilidae</taxon>
        <taxon>Trichonephila</taxon>
    </lineage>
</organism>
<evidence type="ECO:0000313" key="2">
    <source>
        <dbReference type="Proteomes" id="UP000887116"/>
    </source>
</evidence>
<dbReference type="OrthoDB" id="6437663at2759"/>
<keyword evidence="2" id="KW-1185">Reference proteome</keyword>
<dbReference type="EMBL" id="BMAO01036435">
    <property type="protein sequence ID" value="GFR10659.1"/>
    <property type="molecule type" value="Genomic_DNA"/>
</dbReference>
<sequence>MQLPNTFLSLRQMSLSNIALQVFNDPDVRLFTNTHDIHACIWSSEEIEALLGKEPTILLKRSKIHDIFLKQVNPTFPQECKHRFKGDGKFHSLPNKQWEILLNQKLSTLTLPNMFKKEIVALVRIVVIESYIWFQDHKSIIKSTKNLHNHFQWTQDNKIDRQKTAKAIIHDDSIYIIDRFILASQYCFQEDVLSIWGILDDAQKDIFQEGDFNIVQIWANWAKNEEELDWEEITRHSRFGLERYFPKLQQEKRLKYLMSSRRGIWINYHELQFCLSILDRNEQTEIFKECPFPILEVFLDWPVQEKLLDVVELLWPYLSKENFCDFFYLILSQKRMLNWIGHDYVTLVKKLWMEVQFENSKILESDIIFNNLRLVLEYNGTRPSLQELGVRSIDDSFVAFISRSTALVISMYESDYSRFISRLSEVNVNPAMKAYLQATDKFEQSPSLGSSVSFNPVV</sequence>
<accession>A0A8X6LKF6</accession>
<dbReference type="AlphaFoldDB" id="A0A8X6LKF6"/>
<name>A0A8X6LKF6_TRICU</name>